<dbReference type="EMBL" id="ML119715">
    <property type="protein sequence ID" value="RPA78136.1"/>
    <property type="molecule type" value="Genomic_DNA"/>
</dbReference>
<feature type="compositionally biased region" description="Basic and acidic residues" evidence="1">
    <location>
        <begin position="111"/>
        <end position="135"/>
    </location>
</feature>
<feature type="compositionally biased region" description="Polar residues" evidence="1">
    <location>
        <begin position="94"/>
        <end position="109"/>
    </location>
</feature>
<sequence length="201" mass="22310">MNIPTVTNDDLLAFHAKHFPSTTQPAQPQYEAPSQNHEESYDAAIDYLDLGPPLGYYPDGTPRYLTDEHIAIMRHTELWTAYKNMYLKPAENPDSPQSPATDSPASEESQPSDRRSTSPDEVRKLKRPGAEKRSNPDALPYDDDDVEAWEAAAASAKVDSEEEAKRKRVKTGKSEKGMGNGLLEKKGAFVWPVLGVVPKEV</sequence>
<dbReference type="AlphaFoldDB" id="A0A3N4HYF7"/>
<proteinExistence type="predicted"/>
<gene>
    <name evidence="2" type="ORF">BJ508DRAFT_416670</name>
</gene>
<evidence type="ECO:0000313" key="3">
    <source>
        <dbReference type="Proteomes" id="UP000275078"/>
    </source>
</evidence>
<dbReference type="Pfam" id="PF12720">
    <property type="entry name" value="DUF3807"/>
    <property type="match status" value="1"/>
</dbReference>
<reference evidence="2 3" key="1">
    <citation type="journal article" date="2018" name="Nat. Ecol. Evol.">
        <title>Pezizomycetes genomes reveal the molecular basis of ectomycorrhizal truffle lifestyle.</title>
        <authorList>
            <person name="Murat C."/>
            <person name="Payen T."/>
            <person name="Noel B."/>
            <person name="Kuo A."/>
            <person name="Morin E."/>
            <person name="Chen J."/>
            <person name="Kohler A."/>
            <person name="Krizsan K."/>
            <person name="Balestrini R."/>
            <person name="Da Silva C."/>
            <person name="Montanini B."/>
            <person name="Hainaut M."/>
            <person name="Levati E."/>
            <person name="Barry K.W."/>
            <person name="Belfiori B."/>
            <person name="Cichocki N."/>
            <person name="Clum A."/>
            <person name="Dockter R.B."/>
            <person name="Fauchery L."/>
            <person name="Guy J."/>
            <person name="Iotti M."/>
            <person name="Le Tacon F."/>
            <person name="Lindquist E.A."/>
            <person name="Lipzen A."/>
            <person name="Malagnac F."/>
            <person name="Mello A."/>
            <person name="Molinier V."/>
            <person name="Miyauchi S."/>
            <person name="Poulain J."/>
            <person name="Riccioni C."/>
            <person name="Rubini A."/>
            <person name="Sitrit Y."/>
            <person name="Splivallo R."/>
            <person name="Traeger S."/>
            <person name="Wang M."/>
            <person name="Zifcakova L."/>
            <person name="Wipf D."/>
            <person name="Zambonelli A."/>
            <person name="Paolocci F."/>
            <person name="Nowrousian M."/>
            <person name="Ottonello S."/>
            <person name="Baldrian P."/>
            <person name="Spatafora J.W."/>
            <person name="Henrissat B."/>
            <person name="Nagy L.G."/>
            <person name="Aury J.M."/>
            <person name="Wincker P."/>
            <person name="Grigoriev I.V."/>
            <person name="Bonfante P."/>
            <person name="Martin F.M."/>
        </authorList>
    </citation>
    <scope>NUCLEOTIDE SEQUENCE [LARGE SCALE GENOMIC DNA]</scope>
    <source>
        <strain evidence="2 3">RN42</strain>
    </source>
</reference>
<evidence type="ECO:0000256" key="1">
    <source>
        <dbReference type="SAM" id="MobiDB-lite"/>
    </source>
</evidence>
<feature type="region of interest" description="Disordered" evidence="1">
    <location>
        <begin position="90"/>
        <end position="180"/>
    </location>
</feature>
<organism evidence="2 3">
    <name type="scientific">Ascobolus immersus RN42</name>
    <dbReference type="NCBI Taxonomy" id="1160509"/>
    <lineage>
        <taxon>Eukaryota</taxon>
        <taxon>Fungi</taxon>
        <taxon>Dikarya</taxon>
        <taxon>Ascomycota</taxon>
        <taxon>Pezizomycotina</taxon>
        <taxon>Pezizomycetes</taxon>
        <taxon>Pezizales</taxon>
        <taxon>Ascobolaceae</taxon>
        <taxon>Ascobolus</taxon>
    </lineage>
</organism>
<dbReference type="PANTHER" id="PTHR40642:SF1">
    <property type="entry name" value="YALI0F31295P"/>
    <property type="match status" value="1"/>
</dbReference>
<accession>A0A3N4HYF7</accession>
<dbReference type="Proteomes" id="UP000275078">
    <property type="component" value="Unassembled WGS sequence"/>
</dbReference>
<dbReference type="STRING" id="1160509.A0A3N4HYF7"/>
<dbReference type="PANTHER" id="PTHR40642">
    <property type="entry name" value="YALI0F31295P"/>
    <property type="match status" value="1"/>
</dbReference>
<dbReference type="InterPro" id="IPR024526">
    <property type="entry name" value="DUF3807"/>
</dbReference>
<protein>
    <submittedName>
        <fullName evidence="2">Uncharacterized protein</fullName>
    </submittedName>
</protein>
<evidence type="ECO:0000313" key="2">
    <source>
        <dbReference type="EMBL" id="RPA78136.1"/>
    </source>
</evidence>
<name>A0A3N4HYF7_ASCIM</name>
<dbReference type="OrthoDB" id="5422320at2759"/>
<keyword evidence="3" id="KW-1185">Reference proteome</keyword>